<dbReference type="Gene3D" id="3.40.30.10">
    <property type="entry name" value="Glutaredoxin"/>
    <property type="match status" value="1"/>
</dbReference>
<accession>A0A915BFK2</accession>
<dbReference type="PANTHER" id="PTHR46361:SF5">
    <property type="entry name" value="DEP DOMAIN-CONTAINING PROTEIN"/>
    <property type="match status" value="1"/>
</dbReference>
<dbReference type="WBParaSite" id="PgR038X_g013_t02">
    <property type="protein sequence ID" value="PgR038X_g013_t02"/>
    <property type="gene ID" value="PgR038X_g013"/>
</dbReference>
<evidence type="ECO:0000313" key="5">
    <source>
        <dbReference type="WBParaSite" id="PgR038X_g013_t02"/>
    </source>
</evidence>
<reference evidence="5" key="1">
    <citation type="submission" date="2022-11" db="UniProtKB">
        <authorList>
            <consortium name="WormBaseParasite"/>
        </authorList>
    </citation>
    <scope>IDENTIFICATION</scope>
</reference>
<dbReference type="Pfam" id="PF04784">
    <property type="entry name" value="DUF547"/>
    <property type="match status" value="1"/>
</dbReference>
<organism evidence="4 5">
    <name type="scientific">Parascaris univalens</name>
    <name type="common">Nematode worm</name>
    <dbReference type="NCBI Taxonomy" id="6257"/>
    <lineage>
        <taxon>Eukaryota</taxon>
        <taxon>Metazoa</taxon>
        <taxon>Ecdysozoa</taxon>
        <taxon>Nematoda</taxon>
        <taxon>Chromadorea</taxon>
        <taxon>Rhabditida</taxon>
        <taxon>Spirurina</taxon>
        <taxon>Ascaridomorpha</taxon>
        <taxon>Ascaridoidea</taxon>
        <taxon>Ascarididae</taxon>
        <taxon>Parascaris</taxon>
    </lineage>
</organism>
<dbReference type="AlphaFoldDB" id="A0A915BFK2"/>
<dbReference type="InterPro" id="IPR006869">
    <property type="entry name" value="DUF547"/>
</dbReference>
<evidence type="ECO:0000259" key="2">
    <source>
        <dbReference type="Pfam" id="PF00610"/>
    </source>
</evidence>
<dbReference type="PROSITE" id="PS51257">
    <property type="entry name" value="PROKAR_LIPOPROTEIN"/>
    <property type="match status" value="1"/>
</dbReference>
<dbReference type="CDD" id="cd04371">
    <property type="entry name" value="DEP"/>
    <property type="match status" value="1"/>
</dbReference>
<keyword evidence="4" id="KW-1185">Reference proteome</keyword>
<name>A0A915BFK2_PARUN</name>
<dbReference type="Proteomes" id="UP000887569">
    <property type="component" value="Unplaced"/>
</dbReference>
<dbReference type="PANTHER" id="PTHR46361">
    <property type="entry name" value="ELECTRON CARRIER/ PROTEIN DISULFIDE OXIDOREDUCTASE"/>
    <property type="match status" value="1"/>
</dbReference>
<dbReference type="InterPro" id="IPR002109">
    <property type="entry name" value="Glutaredoxin"/>
</dbReference>
<evidence type="ECO:0000313" key="4">
    <source>
        <dbReference type="Proteomes" id="UP000887569"/>
    </source>
</evidence>
<dbReference type="InterPro" id="IPR036390">
    <property type="entry name" value="WH_DNA-bd_sf"/>
</dbReference>
<dbReference type="GO" id="GO:0035556">
    <property type="term" value="P:intracellular signal transduction"/>
    <property type="evidence" value="ECO:0007669"/>
    <property type="project" value="InterPro"/>
</dbReference>
<dbReference type="Gene3D" id="1.10.10.10">
    <property type="entry name" value="Winged helix-like DNA-binding domain superfamily/Winged helix DNA-binding domain"/>
    <property type="match status" value="1"/>
</dbReference>
<dbReference type="Pfam" id="PF00462">
    <property type="entry name" value="Glutaredoxin"/>
    <property type="match status" value="1"/>
</dbReference>
<dbReference type="SUPFAM" id="SSF46785">
    <property type="entry name" value="Winged helix' DNA-binding domain"/>
    <property type="match status" value="1"/>
</dbReference>
<protein>
    <submittedName>
        <fullName evidence="5">DEP domain-containing protein</fullName>
    </submittedName>
</protein>
<feature type="domain" description="DUF547" evidence="3">
    <location>
        <begin position="290"/>
        <end position="416"/>
    </location>
</feature>
<dbReference type="SUPFAM" id="SSF52833">
    <property type="entry name" value="Thioredoxin-like"/>
    <property type="match status" value="1"/>
</dbReference>
<feature type="domain" description="Glutaredoxin" evidence="1">
    <location>
        <begin position="9"/>
        <end position="68"/>
    </location>
</feature>
<proteinExistence type="predicted"/>
<evidence type="ECO:0000259" key="3">
    <source>
        <dbReference type="Pfam" id="PF04784"/>
    </source>
</evidence>
<dbReference type="Pfam" id="PF00610">
    <property type="entry name" value="DEP"/>
    <property type="match status" value="1"/>
</dbReference>
<sequence>MTEDIKGMVVVYSTVGCPRCDAAKNHLSRLRIPYTDISLDSFPQCRDEMERLCGSSDVPQIFFNEVHVGDEEGLKALVRDVARFDAVMEMLRTEEASRAAPSLPQPQTSLDYVEEDETSSASSMDGVFLCIPNEYSRLVAGMKKANIIKDNRVGSTLYRNSFKGEHFIDWIMQQRHLKLKDALEIGQELIERQPGRQTSRESGEIFSPERYYQLRNEEESVALNTGLTSEQSLLSAKELNHMLIGVLEPLYDHILTEDRKTIKYVGIEDNEYFQDYIALSRDIQRLNVQDANRWEKVAVFVNIYNIMLIHAFTKFGSPNDVWQRRKLLNSTYYVIGGQPYSLQSILNGILRGNKRGVNMLWEPFGSQDRRLQLALNEAEPLVHFTVNYGTKSGPPIRLYSVENVTEEMKSAAREFLSCEDNLRIDAKKSTIFLPYIFDWYAEDFGRSKRKVVEWVIDLLNDGEMKTNLIKMCQTHAFMVDYLNFDWTHNIVQ</sequence>
<feature type="domain" description="DEP" evidence="2">
    <location>
        <begin position="148"/>
        <end position="213"/>
    </location>
</feature>
<evidence type="ECO:0000259" key="1">
    <source>
        <dbReference type="Pfam" id="PF00462"/>
    </source>
</evidence>
<dbReference type="InterPro" id="IPR036249">
    <property type="entry name" value="Thioredoxin-like_sf"/>
</dbReference>
<dbReference type="InterPro" id="IPR036388">
    <property type="entry name" value="WH-like_DNA-bd_sf"/>
</dbReference>
<dbReference type="InterPro" id="IPR000591">
    <property type="entry name" value="DEP_dom"/>
</dbReference>
<dbReference type="PROSITE" id="PS51354">
    <property type="entry name" value="GLUTAREDOXIN_2"/>
    <property type="match status" value="1"/>
</dbReference>